<reference evidence="2" key="1">
    <citation type="submission" date="2020-10" db="EMBL/GenBank/DDBJ databases">
        <authorList>
            <person name="Kusch S."/>
        </authorList>
    </citation>
    <scope>NUCLEOTIDE SEQUENCE</scope>
    <source>
        <strain evidence="2">SwB9</strain>
    </source>
</reference>
<proteinExistence type="predicted"/>
<evidence type="ECO:0000313" key="3">
    <source>
        <dbReference type="Proteomes" id="UP000624404"/>
    </source>
</evidence>
<name>A0A8H2VY54_9HELO</name>
<keyword evidence="3" id="KW-1185">Reference proteome</keyword>
<dbReference type="GO" id="GO:0008168">
    <property type="term" value="F:methyltransferase activity"/>
    <property type="evidence" value="ECO:0007669"/>
    <property type="project" value="TreeGrafter"/>
</dbReference>
<feature type="domain" description="Methyltransferase" evidence="1">
    <location>
        <begin position="49"/>
        <end position="145"/>
    </location>
</feature>
<dbReference type="SUPFAM" id="SSF53335">
    <property type="entry name" value="S-adenosyl-L-methionine-dependent methyltransferases"/>
    <property type="match status" value="1"/>
</dbReference>
<dbReference type="InterPro" id="IPR029063">
    <property type="entry name" value="SAM-dependent_MTases_sf"/>
</dbReference>
<dbReference type="EMBL" id="CAJHIA010000021">
    <property type="protein sequence ID" value="CAD6446812.1"/>
    <property type="molecule type" value="Genomic_DNA"/>
</dbReference>
<evidence type="ECO:0000259" key="1">
    <source>
        <dbReference type="Pfam" id="PF13649"/>
    </source>
</evidence>
<dbReference type="OrthoDB" id="2013972at2759"/>
<dbReference type="AlphaFoldDB" id="A0A8H2VY54"/>
<organism evidence="2 3">
    <name type="scientific">Sclerotinia trifoliorum</name>
    <dbReference type="NCBI Taxonomy" id="28548"/>
    <lineage>
        <taxon>Eukaryota</taxon>
        <taxon>Fungi</taxon>
        <taxon>Dikarya</taxon>
        <taxon>Ascomycota</taxon>
        <taxon>Pezizomycotina</taxon>
        <taxon>Leotiomycetes</taxon>
        <taxon>Helotiales</taxon>
        <taxon>Sclerotiniaceae</taxon>
        <taxon>Sclerotinia</taxon>
    </lineage>
</organism>
<dbReference type="PANTHER" id="PTHR43591">
    <property type="entry name" value="METHYLTRANSFERASE"/>
    <property type="match status" value="1"/>
</dbReference>
<dbReference type="Proteomes" id="UP000624404">
    <property type="component" value="Unassembled WGS sequence"/>
</dbReference>
<accession>A0A8H2VY54</accession>
<comment type="caution">
    <text evidence="2">The sequence shown here is derived from an EMBL/GenBank/DDBJ whole genome shotgun (WGS) entry which is preliminary data.</text>
</comment>
<dbReference type="PANTHER" id="PTHR43591:SF105">
    <property type="entry name" value="METHYLTRANSFERASE DOMAIN-CONTAINING PROTEIN-RELATED"/>
    <property type="match status" value="1"/>
</dbReference>
<sequence>MAKTIDVSPLCDSFNSQASNYERRLGGSTRRVIEHIIPLLSGLPEGPKILDSACGPSMVTEAILKAYPNARVCASDHAPGMIALLDNLIDLNGWNDRVETEVMDGVSLSYASETFDASIVNFGIFFYSDPITGAKELYRTLKPGGKAVVTYWREVPFYPVLHVAQEVIKLGSKLIALSTLEHWTRRETIESTLKSGGFEDVETFEKEVMWWNEGIQEAAKGFKDSFVNMVGDQWAESEKEQLLGVTETLLTENKDGLVVKTWREDWVSYGCLDSCSNQIYEVRWFKVTFLCEQIGVYLDGKNSFAHKFRNPNLTTLWELPATDLSILCTLHHPLLQTFPHFRLVLRHIFMPERKNYFGLLAIPISKNSYC</sequence>
<protein>
    <submittedName>
        <fullName evidence="2">11ea30fa-702a-43c9-b928-d681fbe311dc</fullName>
    </submittedName>
</protein>
<dbReference type="Pfam" id="PF13649">
    <property type="entry name" value="Methyltransf_25"/>
    <property type="match status" value="1"/>
</dbReference>
<dbReference type="InterPro" id="IPR041698">
    <property type="entry name" value="Methyltransf_25"/>
</dbReference>
<dbReference type="CDD" id="cd02440">
    <property type="entry name" value="AdoMet_MTases"/>
    <property type="match status" value="1"/>
</dbReference>
<evidence type="ECO:0000313" key="2">
    <source>
        <dbReference type="EMBL" id="CAD6446812.1"/>
    </source>
</evidence>
<dbReference type="Gene3D" id="3.40.50.150">
    <property type="entry name" value="Vaccinia Virus protein VP39"/>
    <property type="match status" value="1"/>
</dbReference>
<gene>
    <name evidence="2" type="ORF">SCLTRI_LOCUS6604</name>
</gene>